<keyword evidence="6" id="KW-0539">Nucleus</keyword>
<dbReference type="Gene3D" id="3.40.1800.20">
    <property type="match status" value="1"/>
</dbReference>
<dbReference type="PROSITE" id="PS51915">
    <property type="entry name" value="ZAD"/>
    <property type="match status" value="1"/>
</dbReference>
<dbReference type="FunFam" id="3.30.160.60:FF:000184">
    <property type="entry name" value="Zinc finger protein 333"/>
    <property type="match status" value="1"/>
</dbReference>
<keyword evidence="4 7" id="KW-0863">Zinc-finger</keyword>
<evidence type="ECO:0000256" key="5">
    <source>
        <dbReference type="ARBA" id="ARBA00022833"/>
    </source>
</evidence>
<feature type="binding site" evidence="8">
    <location>
        <position position="18"/>
    </location>
    <ligand>
        <name>Zn(2+)</name>
        <dbReference type="ChEBI" id="CHEBI:29105"/>
    </ligand>
</feature>
<feature type="domain" description="C2H2-type" evidence="10">
    <location>
        <begin position="352"/>
        <end position="378"/>
    </location>
</feature>
<dbReference type="FunFam" id="3.30.160.60:FF:000100">
    <property type="entry name" value="Zinc finger 45-like"/>
    <property type="match status" value="1"/>
</dbReference>
<evidence type="ECO:0000313" key="13">
    <source>
        <dbReference type="Proteomes" id="UP001162156"/>
    </source>
</evidence>
<feature type="domain" description="C2H2-type" evidence="10">
    <location>
        <begin position="259"/>
        <end position="286"/>
    </location>
</feature>
<dbReference type="SMART" id="SM00868">
    <property type="entry name" value="zf-AD"/>
    <property type="match status" value="1"/>
</dbReference>
<evidence type="ECO:0000256" key="8">
    <source>
        <dbReference type="PROSITE-ProRule" id="PRU01263"/>
    </source>
</evidence>
<dbReference type="Pfam" id="PF07776">
    <property type="entry name" value="zf-AD"/>
    <property type="match status" value="1"/>
</dbReference>
<keyword evidence="13" id="KW-1185">Reference proteome</keyword>
<evidence type="ECO:0000259" key="10">
    <source>
        <dbReference type="PROSITE" id="PS50157"/>
    </source>
</evidence>
<dbReference type="PANTHER" id="PTHR24394">
    <property type="entry name" value="ZINC FINGER PROTEIN"/>
    <property type="match status" value="1"/>
</dbReference>
<dbReference type="Proteomes" id="UP001162156">
    <property type="component" value="Unassembled WGS sequence"/>
</dbReference>
<dbReference type="SMART" id="SM00355">
    <property type="entry name" value="ZnF_C2H2"/>
    <property type="match status" value="5"/>
</dbReference>
<dbReference type="PANTHER" id="PTHR24394:SF29">
    <property type="entry name" value="MYONEURIN"/>
    <property type="match status" value="1"/>
</dbReference>
<evidence type="ECO:0000256" key="9">
    <source>
        <dbReference type="SAM" id="MobiDB-lite"/>
    </source>
</evidence>
<dbReference type="InterPro" id="IPR013087">
    <property type="entry name" value="Znf_C2H2_type"/>
</dbReference>
<feature type="domain" description="C2H2-type" evidence="10">
    <location>
        <begin position="233"/>
        <end position="255"/>
    </location>
</feature>
<feature type="binding site" evidence="8">
    <location>
        <position position="61"/>
    </location>
    <ligand>
        <name>Zn(2+)</name>
        <dbReference type="ChEBI" id="CHEBI:29105"/>
    </ligand>
</feature>
<keyword evidence="5 8" id="KW-0862">Zinc</keyword>
<evidence type="ECO:0000256" key="6">
    <source>
        <dbReference type="ARBA" id="ARBA00023242"/>
    </source>
</evidence>
<evidence type="ECO:0000256" key="4">
    <source>
        <dbReference type="ARBA" id="ARBA00022771"/>
    </source>
</evidence>
<feature type="domain" description="C2H2-type" evidence="10">
    <location>
        <begin position="287"/>
        <end position="314"/>
    </location>
</feature>
<name>A0AAV8ZK91_9CUCU</name>
<dbReference type="PROSITE" id="PS50157">
    <property type="entry name" value="ZINC_FINGER_C2H2_2"/>
    <property type="match status" value="5"/>
</dbReference>
<dbReference type="SUPFAM" id="SSF57716">
    <property type="entry name" value="Glucocorticoid receptor-like (DNA-binding domain)"/>
    <property type="match status" value="1"/>
</dbReference>
<feature type="region of interest" description="Disordered" evidence="9">
    <location>
        <begin position="176"/>
        <end position="214"/>
    </location>
</feature>
<evidence type="ECO:0000256" key="2">
    <source>
        <dbReference type="ARBA" id="ARBA00022723"/>
    </source>
</evidence>
<feature type="domain" description="ZAD" evidence="11">
    <location>
        <begin position="13"/>
        <end position="85"/>
    </location>
</feature>
<sequence length="378" mass="42729">MSDDVKIITCFDKLCRTCLSEKDTEELRSLFENSLETQFTEITSIKVEHNDGLPNNICNDCYFTLNVALNFKDQCQKSESQLRSALCPGQTIIYRSITILGNNSEELQIENFEEIESDLPVLKDEGEVNNRSVLTKTIEITNNFANGETESETIYLKTEGEPNKIKFIDSSITTDNNFENGHSNDGHSDNAASDNDIESENPTEVNQSKQAESNVEVITVINSKDDDENSSQFTCNQCGKTFRLKSGLKTHLIKHGTKLQCEVCGQEFNMMKDFKAHLRTHPDYRPYKCKICGKTFSTSTSLVKHMRTHGGEKKHLCTICGKRFYEQNHLTSFISKCALASHYRTHTGEKKYQCALCGKRAGRAADLQIHMRSHTGNL</sequence>
<protein>
    <submittedName>
        <fullName evidence="12">Uncharacterized protein</fullName>
    </submittedName>
</protein>
<dbReference type="InterPro" id="IPR036236">
    <property type="entry name" value="Znf_C2H2_sf"/>
</dbReference>
<feature type="domain" description="C2H2-type" evidence="10">
    <location>
        <begin position="315"/>
        <end position="351"/>
    </location>
</feature>
<evidence type="ECO:0000259" key="11">
    <source>
        <dbReference type="PROSITE" id="PS51915"/>
    </source>
</evidence>
<dbReference type="EMBL" id="JANEYF010001344">
    <property type="protein sequence ID" value="KAJ8964555.1"/>
    <property type="molecule type" value="Genomic_DNA"/>
</dbReference>
<dbReference type="GO" id="GO:0005634">
    <property type="term" value="C:nucleus"/>
    <property type="evidence" value="ECO:0007669"/>
    <property type="project" value="UniProtKB-SubCell"/>
</dbReference>
<evidence type="ECO:0000256" key="3">
    <source>
        <dbReference type="ARBA" id="ARBA00022737"/>
    </source>
</evidence>
<dbReference type="PROSITE" id="PS00028">
    <property type="entry name" value="ZINC_FINGER_C2H2_1"/>
    <property type="match status" value="2"/>
</dbReference>
<dbReference type="Pfam" id="PF00096">
    <property type="entry name" value="zf-C2H2"/>
    <property type="match status" value="4"/>
</dbReference>
<comment type="subcellular location">
    <subcellularLocation>
        <location evidence="1">Nucleus</location>
    </subcellularLocation>
</comment>
<dbReference type="FunFam" id="3.30.160.60:FF:002343">
    <property type="entry name" value="Zinc finger protein 33A"/>
    <property type="match status" value="1"/>
</dbReference>
<dbReference type="AlphaFoldDB" id="A0AAV8ZK91"/>
<gene>
    <name evidence="12" type="ORF">NQ314_004856</name>
</gene>
<feature type="binding site" evidence="8">
    <location>
        <position position="15"/>
    </location>
    <ligand>
        <name>Zn(2+)</name>
        <dbReference type="ChEBI" id="CHEBI:29105"/>
    </ligand>
</feature>
<dbReference type="InterPro" id="IPR012934">
    <property type="entry name" value="Znf_AD"/>
</dbReference>
<dbReference type="GO" id="GO:0000981">
    <property type="term" value="F:DNA-binding transcription factor activity, RNA polymerase II-specific"/>
    <property type="evidence" value="ECO:0007669"/>
    <property type="project" value="TreeGrafter"/>
</dbReference>
<feature type="binding site" evidence="8">
    <location>
        <position position="58"/>
    </location>
    <ligand>
        <name>Zn(2+)</name>
        <dbReference type="ChEBI" id="CHEBI:29105"/>
    </ligand>
</feature>
<evidence type="ECO:0000256" key="1">
    <source>
        <dbReference type="ARBA" id="ARBA00004123"/>
    </source>
</evidence>
<reference evidence="12" key="1">
    <citation type="journal article" date="2023" name="Insect Mol. Biol.">
        <title>Genome sequencing provides insights into the evolution of gene families encoding plant cell wall-degrading enzymes in longhorned beetles.</title>
        <authorList>
            <person name="Shin N.R."/>
            <person name="Okamura Y."/>
            <person name="Kirsch R."/>
            <person name="Pauchet Y."/>
        </authorList>
    </citation>
    <scope>NUCLEOTIDE SEQUENCE</scope>
    <source>
        <strain evidence="12">RBIC_L_NR</strain>
    </source>
</reference>
<evidence type="ECO:0000256" key="7">
    <source>
        <dbReference type="PROSITE-ProRule" id="PRU00042"/>
    </source>
</evidence>
<accession>A0AAV8ZK91</accession>
<dbReference type="Gene3D" id="3.30.160.60">
    <property type="entry name" value="Classic Zinc Finger"/>
    <property type="match status" value="5"/>
</dbReference>
<evidence type="ECO:0000313" key="12">
    <source>
        <dbReference type="EMBL" id="KAJ8964555.1"/>
    </source>
</evidence>
<dbReference type="GO" id="GO:0008270">
    <property type="term" value="F:zinc ion binding"/>
    <property type="evidence" value="ECO:0007669"/>
    <property type="project" value="UniProtKB-UniRule"/>
</dbReference>
<feature type="compositionally biased region" description="Polar residues" evidence="9">
    <location>
        <begin position="202"/>
        <end position="213"/>
    </location>
</feature>
<proteinExistence type="predicted"/>
<keyword evidence="3" id="KW-0677">Repeat</keyword>
<keyword evidence="2 8" id="KW-0479">Metal-binding</keyword>
<dbReference type="SUPFAM" id="SSF57667">
    <property type="entry name" value="beta-beta-alpha zinc fingers"/>
    <property type="match status" value="3"/>
</dbReference>
<organism evidence="12 13">
    <name type="scientific">Rhamnusium bicolor</name>
    <dbReference type="NCBI Taxonomy" id="1586634"/>
    <lineage>
        <taxon>Eukaryota</taxon>
        <taxon>Metazoa</taxon>
        <taxon>Ecdysozoa</taxon>
        <taxon>Arthropoda</taxon>
        <taxon>Hexapoda</taxon>
        <taxon>Insecta</taxon>
        <taxon>Pterygota</taxon>
        <taxon>Neoptera</taxon>
        <taxon>Endopterygota</taxon>
        <taxon>Coleoptera</taxon>
        <taxon>Polyphaga</taxon>
        <taxon>Cucujiformia</taxon>
        <taxon>Chrysomeloidea</taxon>
        <taxon>Cerambycidae</taxon>
        <taxon>Lepturinae</taxon>
        <taxon>Rhagiini</taxon>
        <taxon>Rhamnusium</taxon>
    </lineage>
</organism>
<comment type="caution">
    <text evidence="12">The sequence shown here is derived from an EMBL/GenBank/DDBJ whole genome shotgun (WGS) entry which is preliminary data.</text>
</comment>